<protein>
    <submittedName>
        <fullName evidence="2">Diguanylate cyclase</fullName>
    </submittedName>
</protein>
<organism evidence="2 3">
    <name type="scientific">Paenibacillus glacialis</name>
    <dbReference type="NCBI Taxonomy" id="494026"/>
    <lineage>
        <taxon>Bacteria</taxon>
        <taxon>Bacillati</taxon>
        <taxon>Bacillota</taxon>
        <taxon>Bacilli</taxon>
        <taxon>Bacillales</taxon>
        <taxon>Paenibacillaceae</taxon>
        <taxon>Paenibacillus</taxon>
    </lineage>
</organism>
<evidence type="ECO:0000313" key="3">
    <source>
        <dbReference type="Proteomes" id="UP000076967"/>
    </source>
</evidence>
<sequence length="668" mass="76364">MSEYQSNVSDHERFLKDSKSEEDSLNSVNFWMSNLDITTYDFPSIYHLLTKSFIDWQQLSSSLPIMEHSKWTILGFDGSWVAGDITISDYLKNDASVLLDECLQHKTKVMADWNPEISHYKEEHTICLFPLFTRGCQELYSIMVCSLPRQKVENGGIEIASAMSILFQNCFYKRFENIFVEDMMSEQKKANDEAARTAILYQIVERMHDQIDVDMILTEVLDSVAFLYPTATLQLFMSQDHHSDNPRVKPLILQTWKDDVRVRTFMDGKLTIQETKQENGEDKLEIGFPLGGTQGVYGVFYLLADKDFLNEVDLQLVTTLVDTAGNAFENAKLYEQSNLLIQELRLINELTQRVNQSLRLSEIYQFSNEELLNIFKADFCCILQFNKKLDGLEVVSSNVPGLAKEVFEKDYGFGGLVYGKGEPVILSGYTVNMRIPSKFMEYSGSESLIAAPLTVKGEVMGAILLSHKKSHYFTYDNYRLLQTLSIHIALSVSNALLHAEVKRMANRDVLTDLYVRRYLDEVIHERQTHDFCGSLIVVDIDQFKQVNDMHGHQQGDKILKQVSEIIRTSIRQSDLAARWGGEELAIYLPQLGVKQAMVVAERIRRRVEEETAPSVTVSCGISEWNWLDDQVSVDSLFYLADMALYRAKNNGRNQIQVEDKSITKAPGL</sequence>
<dbReference type="PANTHER" id="PTHR45138">
    <property type="entry name" value="REGULATORY COMPONENTS OF SENSORY TRANSDUCTION SYSTEM"/>
    <property type="match status" value="1"/>
</dbReference>
<dbReference type="FunFam" id="3.30.70.270:FF:000001">
    <property type="entry name" value="Diguanylate cyclase domain protein"/>
    <property type="match status" value="1"/>
</dbReference>
<dbReference type="Gene3D" id="3.30.450.40">
    <property type="match status" value="2"/>
</dbReference>
<comment type="caution">
    <text evidence="2">The sequence shown here is derived from an EMBL/GenBank/DDBJ whole genome shotgun (WGS) entry which is preliminary data.</text>
</comment>
<dbReference type="NCBIfam" id="TIGR00254">
    <property type="entry name" value="GGDEF"/>
    <property type="match status" value="1"/>
</dbReference>
<dbReference type="Proteomes" id="UP000076967">
    <property type="component" value="Unassembled WGS sequence"/>
</dbReference>
<dbReference type="SUPFAM" id="SSF55073">
    <property type="entry name" value="Nucleotide cyclase"/>
    <property type="match status" value="1"/>
</dbReference>
<accession>A0A168D324</accession>
<dbReference type="InterPro" id="IPR029787">
    <property type="entry name" value="Nucleotide_cyclase"/>
</dbReference>
<evidence type="ECO:0000259" key="1">
    <source>
        <dbReference type="PROSITE" id="PS50887"/>
    </source>
</evidence>
<proteinExistence type="predicted"/>
<dbReference type="Gene3D" id="3.30.70.270">
    <property type="match status" value="1"/>
</dbReference>
<dbReference type="GO" id="GO:1902201">
    <property type="term" value="P:negative regulation of bacterial-type flagellum-dependent cell motility"/>
    <property type="evidence" value="ECO:0007669"/>
    <property type="project" value="TreeGrafter"/>
</dbReference>
<feature type="domain" description="GGDEF" evidence="1">
    <location>
        <begin position="531"/>
        <end position="660"/>
    </location>
</feature>
<dbReference type="InterPro" id="IPR000160">
    <property type="entry name" value="GGDEF_dom"/>
</dbReference>
<dbReference type="PROSITE" id="PS50887">
    <property type="entry name" value="GGDEF"/>
    <property type="match status" value="1"/>
</dbReference>
<dbReference type="InterPro" id="IPR043128">
    <property type="entry name" value="Rev_trsase/Diguanyl_cyclase"/>
</dbReference>
<dbReference type="InterPro" id="IPR029016">
    <property type="entry name" value="GAF-like_dom_sf"/>
</dbReference>
<dbReference type="InterPro" id="IPR003018">
    <property type="entry name" value="GAF"/>
</dbReference>
<dbReference type="OrthoDB" id="9759607at2"/>
<dbReference type="SUPFAM" id="SSF55781">
    <property type="entry name" value="GAF domain-like"/>
    <property type="match status" value="2"/>
</dbReference>
<reference evidence="2 3" key="1">
    <citation type="submission" date="2016-03" db="EMBL/GenBank/DDBJ databases">
        <title>Draft genome sequence of Paenibacillus glacialis DSM 22343.</title>
        <authorList>
            <person name="Shin S.-K."/>
            <person name="Yi H."/>
        </authorList>
    </citation>
    <scope>NUCLEOTIDE SEQUENCE [LARGE SCALE GENOMIC DNA]</scope>
    <source>
        <strain evidence="2 3">DSM 22343</strain>
    </source>
</reference>
<dbReference type="AlphaFoldDB" id="A0A168D324"/>
<dbReference type="GO" id="GO:0005886">
    <property type="term" value="C:plasma membrane"/>
    <property type="evidence" value="ECO:0007669"/>
    <property type="project" value="TreeGrafter"/>
</dbReference>
<dbReference type="CDD" id="cd01949">
    <property type="entry name" value="GGDEF"/>
    <property type="match status" value="1"/>
</dbReference>
<evidence type="ECO:0000313" key="2">
    <source>
        <dbReference type="EMBL" id="OAB33829.1"/>
    </source>
</evidence>
<dbReference type="GO" id="GO:0052621">
    <property type="term" value="F:diguanylate cyclase activity"/>
    <property type="evidence" value="ECO:0007669"/>
    <property type="project" value="TreeGrafter"/>
</dbReference>
<dbReference type="SMART" id="SM00267">
    <property type="entry name" value="GGDEF"/>
    <property type="match status" value="1"/>
</dbReference>
<dbReference type="STRING" id="494026.PGLA_23165"/>
<dbReference type="InterPro" id="IPR050469">
    <property type="entry name" value="Diguanylate_Cyclase"/>
</dbReference>
<keyword evidence="3" id="KW-1185">Reference proteome</keyword>
<dbReference type="GO" id="GO:0043709">
    <property type="term" value="P:cell adhesion involved in single-species biofilm formation"/>
    <property type="evidence" value="ECO:0007669"/>
    <property type="project" value="TreeGrafter"/>
</dbReference>
<dbReference type="PANTHER" id="PTHR45138:SF9">
    <property type="entry name" value="DIGUANYLATE CYCLASE DGCM-RELATED"/>
    <property type="match status" value="1"/>
</dbReference>
<dbReference type="EMBL" id="LVJH01000070">
    <property type="protein sequence ID" value="OAB33829.1"/>
    <property type="molecule type" value="Genomic_DNA"/>
</dbReference>
<dbReference type="Pfam" id="PF00990">
    <property type="entry name" value="GGDEF"/>
    <property type="match status" value="1"/>
</dbReference>
<name>A0A168D324_9BACL</name>
<dbReference type="SMART" id="SM00065">
    <property type="entry name" value="GAF"/>
    <property type="match status" value="1"/>
</dbReference>
<dbReference type="Pfam" id="PF13492">
    <property type="entry name" value="GAF_3"/>
    <property type="match status" value="1"/>
</dbReference>
<gene>
    <name evidence="2" type="ORF">PGLA_23165</name>
</gene>
<dbReference type="RefSeq" id="WP_068537554.1">
    <property type="nucleotide sequence ID" value="NZ_LVJH01000070.1"/>
</dbReference>